<dbReference type="InterPro" id="IPR006977">
    <property type="entry name" value="Yip1_dom"/>
</dbReference>
<dbReference type="EMBL" id="QTUJ01000001">
    <property type="protein sequence ID" value="REF72149.1"/>
    <property type="molecule type" value="Genomic_DNA"/>
</dbReference>
<feature type="transmembrane region" description="Helical" evidence="5">
    <location>
        <begin position="35"/>
        <end position="55"/>
    </location>
</feature>
<reference evidence="9 10" key="1">
    <citation type="submission" date="2018-08" db="EMBL/GenBank/DDBJ databases">
        <title>Genomic Encyclopedia of Archaeal and Bacterial Type Strains, Phase II (KMG-II): from individual species to whole genera.</title>
        <authorList>
            <person name="Goeker M."/>
        </authorList>
    </citation>
    <scope>NUCLEOTIDE SEQUENCE [LARGE SCALE GENOMIC DNA]</scope>
    <source>
        <strain evidence="7 10">DSM 17099</strain>
        <strain evidence="8 9">DSM 582</strain>
    </source>
</reference>
<organism evidence="7 10">
    <name type="scientific">Paracoccus versutus</name>
    <name type="common">Thiobacillus versutus</name>
    <dbReference type="NCBI Taxonomy" id="34007"/>
    <lineage>
        <taxon>Bacteria</taxon>
        <taxon>Pseudomonadati</taxon>
        <taxon>Pseudomonadota</taxon>
        <taxon>Alphaproteobacteria</taxon>
        <taxon>Rhodobacterales</taxon>
        <taxon>Paracoccaceae</taxon>
        <taxon>Paracoccus</taxon>
    </lineage>
</organism>
<comment type="caution">
    <text evidence="7">The sequence shown here is derived from an EMBL/GenBank/DDBJ whole genome shotgun (WGS) entry which is preliminary data.</text>
</comment>
<feature type="transmembrane region" description="Helical" evidence="5">
    <location>
        <begin position="165"/>
        <end position="190"/>
    </location>
</feature>
<sequence>MKLGDLGDLMVLTLRDPDAAVAVLRGLDLPMATRWMVLLLAVTLSTLLAALSLLLFPIEVDNPVSRMLSEPMTLAGIQLGAMALSALFVAQIGRLFGGHGTFADALLIVGWVELMLVGLQAVQVVMMALFPATATLLSMLAFGLFLYLAVTMTKALHGFTSTGKVVVGLIGSIFLLGFVLSLIAAAFGIVPEVTP</sequence>
<dbReference type="RefSeq" id="WP_036756528.1">
    <property type="nucleotide sequence ID" value="NZ_CP035287.1"/>
</dbReference>
<feature type="transmembrane region" description="Helical" evidence="5">
    <location>
        <begin position="105"/>
        <end position="130"/>
    </location>
</feature>
<keyword evidence="4 5" id="KW-0472">Membrane</keyword>
<feature type="transmembrane region" description="Helical" evidence="5">
    <location>
        <begin position="136"/>
        <end position="153"/>
    </location>
</feature>
<keyword evidence="2 5" id="KW-0812">Transmembrane</keyword>
<feature type="transmembrane region" description="Helical" evidence="5">
    <location>
        <begin position="75"/>
        <end position="93"/>
    </location>
</feature>
<dbReference type="eggNOG" id="ENOG5032RKM">
    <property type="taxonomic scope" value="Bacteria"/>
</dbReference>
<comment type="subcellular location">
    <subcellularLocation>
        <location evidence="1">Membrane</location>
        <topology evidence="1">Multi-pass membrane protein</topology>
    </subcellularLocation>
</comment>
<feature type="domain" description="Yip1" evidence="6">
    <location>
        <begin position="13"/>
        <end position="183"/>
    </location>
</feature>
<dbReference type="Proteomes" id="UP000256941">
    <property type="component" value="Unassembled WGS sequence"/>
</dbReference>
<dbReference type="EMBL" id="QUMX01000030">
    <property type="protein sequence ID" value="REG38466.1"/>
    <property type="molecule type" value="Genomic_DNA"/>
</dbReference>
<accession>A0A099FHW4</accession>
<proteinExistence type="predicted"/>
<dbReference type="Proteomes" id="UP000256794">
    <property type="component" value="Unassembled WGS sequence"/>
</dbReference>
<evidence type="ECO:0000256" key="1">
    <source>
        <dbReference type="ARBA" id="ARBA00004141"/>
    </source>
</evidence>
<dbReference type="OrthoDB" id="7688451at2"/>
<evidence type="ECO:0000313" key="7">
    <source>
        <dbReference type="EMBL" id="REF72149.1"/>
    </source>
</evidence>
<dbReference type="Pfam" id="PF04893">
    <property type="entry name" value="Yip1"/>
    <property type="match status" value="1"/>
</dbReference>
<evidence type="ECO:0000313" key="8">
    <source>
        <dbReference type="EMBL" id="REG38466.1"/>
    </source>
</evidence>
<dbReference type="GO" id="GO:0016020">
    <property type="term" value="C:membrane"/>
    <property type="evidence" value="ECO:0007669"/>
    <property type="project" value="UniProtKB-SubCell"/>
</dbReference>
<accession>A0A3D9XYZ7</accession>
<keyword evidence="9" id="KW-1185">Reference proteome</keyword>
<evidence type="ECO:0000256" key="3">
    <source>
        <dbReference type="ARBA" id="ARBA00022989"/>
    </source>
</evidence>
<evidence type="ECO:0000259" key="6">
    <source>
        <dbReference type="Pfam" id="PF04893"/>
    </source>
</evidence>
<evidence type="ECO:0000256" key="2">
    <source>
        <dbReference type="ARBA" id="ARBA00022692"/>
    </source>
</evidence>
<dbReference type="AlphaFoldDB" id="A0A099FHW4"/>
<evidence type="ECO:0000256" key="4">
    <source>
        <dbReference type="ARBA" id="ARBA00023136"/>
    </source>
</evidence>
<evidence type="ECO:0000313" key="10">
    <source>
        <dbReference type="Proteomes" id="UP000256941"/>
    </source>
</evidence>
<keyword evidence="3 5" id="KW-1133">Transmembrane helix</keyword>
<gene>
    <name evidence="8" type="ORF">ATH84_103031</name>
    <name evidence="7" type="ORF">BDD41_0615</name>
</gene>
<evidence type="ECO:0000313" key="9">
    <source>
        <dbReference type="Proteomes" id="UP000256794"/>
    </source>
</evidence>
<protein>
    <submittedName>
        <fullName evidence="7">Yip1-like protein</fullName>
    </submittedName>
</protein>
<evidence type="ECO:0000256" key="5">
    <source>
        <dbReference type="SAM" id="Phobius"/>
    </source>
</evidence>
<name>A0A099FHW4_PARVE</name>